<evidence type="ECO:0000313" key="2">
    <source>
        <dbReference type="EMBL" id="KAJ8959042.1"/>
    </source>
</evidence>
<organism evidence="2 3">
    <name type="scientific">Aromia moschata</name>
    <dbReference type="NCBI Taxonomy" id="1265417"/>
    <lineage>
        <taxon>Eukaryota</taxon>
        <taxon>Metazoa</taxon>
        <taxon>Ecdysozoa</taxon>
        <taxon>Arthropoda</taxon>
        <taxon>Hexapoda</taxon>
        <taxon>Insecta</taxon>
        <taxon>Pterygota</taxon>
        <taxon>Neoptera</taxon>
        <taxon>Endopterygota</taxon>
        <taxon>Coleoptera</taxon>
        <taxon>Polyphaga</taxon>
        <taxon>Cucujiformia</taxon>
        <taxon>Chrysomeloidea</taxon>
        <taxon>Cerambycidae</taxon>
        <taxon>Cerambycinae</taxon>
        <taxon>Callichromatini</taxon>
        <taxon>Aromia</taxon>
    </lineage>
</organism>
<reference evidence="2" key="1">
    <citation type="journal article" date="2023" name="Insect Mol. Biol.">
        <title>Genome sequencing provides insights into the evolution of gene families encoding plant cell wall-degrading enzymes in longhorned beetles.</title>
        <authorList>
            <person name="Shin N.R."/>
            <person name="Okamura Y."/>
            <person name="Kirsch R."/>
            <person name="Pauchet Y."/>
        </authorList>
    </citation>
    <scope>NUCLEOTIDE SEQUENCE</scope>
    <source>
        <strain evidence="2">AMC_N1</strain>
    </source>
</reference>
<keyword evidence="3" id="KW-1185">Reference proteome</keyword>
<name>A0AAV8Z6K4_9CUCU</name>
<dbReference type="InterPro" id="IPR028226">
    <property type="entry name" value="LIN37"/>
</dbReference>
<dbReference type="Proteomes" id="UP001162162">
    <property type="component" value="Unassembled WGS sequence"/>
</dbReference>
<accession>A0AAV8Z6K4</accession>
<gene>
    <name evidence="2" type="ORF">NQ318_022297</name>
</gene>
<dbReference type="Pfam" id="PF15306">
    <property type="entry name" value="LIN37"/>
    <property type="match status" value="1"/>
</dbReference>
<feature type="region of interest" description="Disordered" evidence="1">
    <location>
        <begin position="41"/>
        <end position="74"/>
    </location>
</feature>
<dbReference type="PANTHER" id="PTHR31336">
    <property type="entry name" value="LIN37 HOMOLOG"/>
    <property type="match status" value="1"/>
</dbReference>
<evidence type="ECO:0000313" key="3">
    <source>
        <dbReference type="Proteomes" id="UP001162162"/>
    </source>
</evidence>
<sequence>MTKKRKLSGSSPVKIEVKEENVLGNDYLIAKGRLKGVLKQLTERSSDEDSDSSDDNKSRSDSSRKRKNENMPTPYHHTYVMKLFDRSVDLARFQEDTPLYPICRAWMQNQPRNPQPIIKRRVSSPEPDSPLWNDNSISDVTRLPLPSRSFETRIPSPIPEQTQHKDNINLNYDECPVVEKNELIAGHLQRWVKVKKKWIETAAKK</sequence>
<feature type="compositionally biased region" description="Basic and acidic residues" evidence="1">
    <location>
        <begin position="54"/>
        <end position="63"/>
    </location>
</feature>
<evidence type="ECO:0000256" key="1">
    <source>
        <dbReference type="SAM" id="MobiDB-lite"/>
    </source>
</evidence>
<dbReference type="GO" id="GO:0031523">
    <property type="term" value="C:Myb complex"/>
    <property type="evidence" value="ECO:0007669"/>
    <property type="project" value="TreeGrafter"/>
</dbReference>
<dbReference type="EMBL" id="JAPWTK010000014">
    <property type="protein sequence ID" value="KAJ8959042.1"/>
    <property type="molecule type" value="Genomic_DNA"/>
</dbReference>
<dbReference type="GO" id="GO:0000122">
    <property type="term" value="P:negative regulation of transcription by RNA polymerase II"/>
    <property type="evidence" value="ECO:0007669"/>
    <property type="project" value="TreeGrafter"/>
</dbReference>
<proteinExistence type="predicted"/>
<dbReference type="AlphaFoldDB" id="A0AAV8Z6K4"/>
<comment type="caution">
    <text evidence="2">The sequence shown here is derived from an EMBL/GenBank/DDBJ whole genome shotgun (WGS) entry which is preliminary data.</text>
</comment>
<dbReference type="PANTHER" id="PTHR31336:SF3">
    <property type="entry name" value="PROTEIN LIN-37 HOMOLOG"/>
    <property type="match status" value="1"/>
</dbReference>
<protein>
    <submittedName>
        <fullName evidence="2">Uncharacterized protein</fullName>
    </submittedName>
</protein>
<dbReference type="GO" id="GO:0017053">
    <property type="term" value="C:transcription repressor complex"/>
    <property type="evidence" value="ECO:0007669"/>
    <property type="project" value="InterPro"/>
</dbReference>